<dbReference type="InterPro" id="IPR000292">
    <property type="entry name" value="For/NO2_transpt"/>
</dbReference>
<evidence type="ECO:0000256" key="3">
    <source>
        <dbReference type="ARBA" id="ARBA00022989"/>
    </source>
</evidence>
<comment type="caution">
    <text evidence="7">The sequence shown here is derived from an EMBL/GenBank/DDBJ whole genome shotgun (WGS) entry which is preliminary data.</text>
</comment>
<dbReference type="Pfam" id="PF01226">
    <property type="entry name" value="Form_Nir_trans"/>
    <property type="match status" value="1"/>
</dbReference>
<comment type="subcellular location">
    <subcellularLocation>
        <location evidence="1">Membrane</location>
        <topology evidence="1">Multi-pass membrane protein</topology>
    </subcellularLocation>
</comment>
<protein>
    <submittedName>
        <fullName evidence="7">Formate/nitrite transporter family protein</fullName>
    </submittedName>
</protein>
<evidence type="ECO:0000256" key="5">
    <source>
        <dbReference type="ARBA" id="ARBA00049660"/>
    </source>
</evidence>
<feature type="transmembrane region" description="Helical" evidence="6">
    <location>
        <begin position="173"/>
        <end position="190"/>
    </location>
</feature>
<feature type="transmembrane region" description="Helical" evidence="6">
    <location>
        <begin position="196"/>
        <end position="214"/>
    </location>
</feature>
<evidence type="ECO:0000256" key="6">
    <source>
        <dbReference type="SAM" id="Phobius"/>
    </source>
</evidence>
<keyword evidence="3 6" id="KW-1133">Transmembrane helix</keyword>
<dbReference type="PANTHER" id="PTHR30520">
    <property type="entry name" value="FORMATE TRANSPORTER-RELATED"/>
    <property type="match status" value="1"/>
</dbReference>
<dbReference type="GO" id="GO:0015707">
    <property type="term" value="P:nitrite transport"/>
    <property type="evidence" value="ECO:0007669"/>
    <property type="project" value="TreeGrafter"/>
</dbReference>
<dbReference type="Gene3D" id="1.20.1080.10">
    <property type="entry name" value="Glycerol uptake facilitator protein"/>
    <property type="match status" value="1"/>
</dbReference>
<keyword evidence="4 6" id="KW-0472">Membrane</keyword>
<dbReference type="AlphaFoldDB" id="A0A7V3YH38"/>
<feature type="transmembrane region" description="Helical" evidence="6">
    <location>
        <begin position="18"/>
        <end position="36"/>
    </location>
</feature>
<feature type="transmembrane region" description="Helical" evidence="6">
    <location>
        <begin position="221"/>
        <end position="243"/>
    </location>
</feature>
<dbReference type="PANTHER" id="PTHR30520:SF6">
    <property type="entry name" value="FORMATE_NITRATE FAMILY TRANSPORTER (EUROFUNG)"/>
    <property type="match status" value="1"/>
</dbReference>
<gene>
    <name evidence="7" type="ORF">ENV30_07005</name>
</gene>
<reference evidence="7" key="1">
    <citation type="journal article" date="2020" name="mSystems">
        <title>Genome- and Community-Level Interaction Insights into Carbon Utilization and Element Cycling Functions of Hydrothermarchaeota in Hydrothermal Sediment.</title>
        <authorList>
            <person name="Zhou Z."/>
            <person name="Liu Y."/>
            <person name="Xu W."/>
            <person name="Pan J."/>
            <person name="Luo Z.H."/>
            <person name="Li M."/>
        </authorList>
    </citation>
    <scope>NUCLEOTIDE SEQUENCE [LARGE SCALE GENOMIC DNA]</scope>
    <source>
        <strain evidence="7">SpSt-747</strain>
    </source>
</reference>
<keyword evidence="2 6" id="KW-0812">Transmembrane</keyword>
<evidence type="ECO:0000256" key="1">
    <source>
        <dbReference type="ARBA" id="ARBA00004141"/>
    </source>
</evidence>
<feature type="transmembrane region" description="Helical" evidence="6">
    <location>
        <begin position="56"/>
        <end position="81"/>
    </location>
</feature>
<dbReference type="EMBL" id="DTFV01000100">
    <property type="protein sequence ID" value="HGI31037.1"/>
    <property type="molecule type" value="Genomic_DNA"/>
</dbReference>
<evidence type="ECO:0000256" key="4">
    <source>
        <dbReference type="ARBA" id="ARBA00023136"/>
    </source>
</evidence>
<accession>A0A7V3YH38</accession>
<dbReference type="InterPro" id="IPR023271">
    <property type="entry name" value="Aquaporin-like"/>
</dbReference>
<dbReference type="GO" id="GO:0015513">
    <property type="term" value="F:high-affinity secondary active nitrite transmembrane transporter activity"/>
    <property type="evidence" value="ECO:0007669"/>
    <property type="project" value="TreeGrafter"/>
</dbReference>
<sequence length="244" mass="25951">MDLLNWCRRKLEKTPGKLLLGGFLAGAYIGFAGQIFTLVTLPQELPWSLRQLLGGLVFSVGLVMVVLGKADLFTGNCLLVAHCIKEKAPLRRVLLNWALVYGGNFLGAVFLALLYIASGLPEVQGGAVAERIAAIAQGKAAITFSQGFFRGILCNWLVDLAVFFAISAESEIGAILAIPGPIMTFVALGYEHSVANMYFFAAGIFQGGSGITWGRALLQNLLPVTLGNIVGGSVLVGVLYSLFL</sequence>
<proteinExistence type="inferred from homology"/>
<comment type="similarity">
    <text evidence="5">Belongs to the FNT transporter (TC 1.A.16) family.</text>
</comment>
<dbReference type="GO" id="GO:0005886">
    <property type="term" value="C:plasma membrane"/>
    <property type="evidence" value="ECO:0007669"/>
    <property type="project" value="TreeGrafter"/>
</dbReference>
<feature type="transmembrane region" description="Helical" evidence="6">
    <location>
        <begin position="93"/>
        <end position="117"/>
    </location>
</feature>
<evidence type="ECO:0000256" key="2">
    <source>
        <dbReference type="ARBA" id="ARBA00022692"/>
    </source>
</evidence>
<organism evidence="7">
    <name type="scientific">Candidatus Caldatribacterium californiense</name>
    <dbReference type="NCBI Taxonomy" id="1454726"/>
    <lineage>
        <taxon>Bacteria</taxon>
        <taxon>Pseudomonadati</taxon>
        <taxon>Atribacterota</taxon>
        <taxon>Atribacteria</taxon>
        <taxon>Atribacterales</taxon>
        <taxon>Candidatus Caldatribacteriaceae</taxon>
        <taxon>Candidatus Caldatribacterium</taxon>
    </lineage>
</organism>
<name>A0A7V3YH38_9BACT</name>
<evidence type="ECO:0000313" key="7">
    <source>
        <dbReference type="EMBL" id="HGI31037.1"/>
    </source>
</evidence>